<accession>A0A3E1HLK8</accession>
<evidence type="ECO:0000256" key="7">
    <source>
        <dbReference type="SAM" id="Phobius"/>
    </source>
</evidence>
<evidence type="ECO:0000256" key="3">
    <source>
        <dbReference type="ARBA" id="ARBA00022475"/>
    </source>
</evidence>
<dbReference type="EMBL" id="QAYL01000001">
    <property type="protein sequence ID" value="RFD27124.1"/>
    <property type="molecule type" value="Genomic_DNA"/>
</dbReference>
<dbReference type="SUPFAM" id="SSF58104">
    <property type="entry name" value="Methyl-accepting chemotaxis protein (MCP) signaling domain"/>
    <property type="match status" value="1"/>
</dbReference>
<name>A0A3E1HLK8_9MYCO</name>
<comment type="similarity">
    <text evidence="2">Belongs to the resistance-nodulation-cell division (RND) (TC 2.A.6) family. MmpL subfamily.</text>
</comment>
<dbReference type="PANTHER" id="PTHR33406:SF6">
    <property type="entry name" value="MEMBRANE PROTEIN YDGH-RELATED"/>
    <property type="match status" value="1"/>
</dbReference>
<gene>
    <name evidence="9" type="ORF">MUBE_00255</name>
</gene>
<feature type="transmembrane region" description="Helical" evidence="7">
    <location>
        <begin position="793"/>
        <end position="813"/>
    </location>
</feature>
<evidence type="ECO:0000313" key="10">
    <source>
        <dbReference type="Proteomes" id="UP000258522"/>
    </source>
</evidence>
<feature type="transmembrane region" description="Helical" evidence="7">
    <location>
        <begin position="305"/>
        <end position="326"/>
    </location>
</feature>
<comment type="caution">
    <text evidence="9">The sequence shown here is derived from an EMBL/GenBank/DDBJ whole genome shotgun (WGS) entry which is preliminary data.</text>
</comment>
<dbReference type="GO" id="GO:0005886">
    <property type="term" value="C:plasma membrane"/>
    <property type="evidence" value="ECO:0007669"/>
    <property type="project" value="UniProtKB-SubCell"/>
</dbReference>
<feature type="transmembrane region" description="Helical" evidence="7">
    <location>
        <begin position="736"/>
        <end position="753"/>
    </location>
</feature>
<evidence type="ECO:0000259" key="8">
    <source>
        <dbReference type="Pfam" id="PF03176"/>
    </source>
</evidence>
<dbReference type="OrthoDB" id="4673837at2"/>
<feature type="transmembrane region" description="Helical" evidence="7">
    <location>
        <begin position="760"/>
        <end position="781"/>
    </location>
</feature>
<evidence type="ECO:0000313" key="9">
    <source>
        <dbReference type="EMBL" id="RFD27124.1"/>
    </source>
</evidence>
<feature type="transmembrane region" description="Helical" evidence="7">
    <location>
        <begin position="834"/>
        <end position="854"/>
    </location>
</feature>
<evidence type="ECO:0000256" key="1">
    <source>
        <dbReference type="ARBA" id="ARBA00004651"/>
    </source>
</evidence>
<evidence type="ECO:0000256" key="6">
    <source>
        <dbReference type="ARBA" id="ARBA00023136"/>
    </source>
</evidence>
<organism evidence="9 10">
    <name type="scientific">Mycobacterium uberis</name>
    <dbReference type="NCBI Taxonomy" id="2162698"/>
    <lineage>
        <taxon>Bacteria</taxon>
        <taxon>Bacillati</taxon>
        <taxon>Actinomycetota</taxon>
        <taxon>Actinomycetes</taxon>
        <taxon>Mycobacteriales</taxon>
        <taxon>Mycobacteriaceae</taxon>
        <taxon>Mycobacterium</taxon>
    </lineage>
</organism>
<keyword evidence="3" id="KW-1003">Cell membrane</keyword>
<dbReference type="Pfam" id="PF03176">
    <property type="entry name" value="MMPL"/>
    <property type="match status" value="2"/>
</dbReference>
<keyword evidence="10" id="KW-1185">Reference proteome</keyword>
<evidence type="ECO:0000256" key="5">
    <source>
        <dbReference type="ARBA" id="ARBA00022989"/>
    </source>
</evidence>
<sequence length="903" mass="94422">MSTGDNHRSPRLVNLFVVAAWIAAAVIANLVLTLTPVKPSGASSALLPQDAETVAATSRIAKAFPGTSTNAIAYLVVDGTNTFEPEEQSYYNDAVSALRADTRHVGSVLDWWSDPLTAPLGTSLYGHSAIAIMWLRGEAGTPQARESLDAVRSVVRQLPPNAELRTRIVVPATTNAMPMEMAAWQVATIVTGAALLAVLLLLRALHSIRAAGVVLLTADLSLAVAWPLAAVVREQAGGTVSGFSWALATVLTIGTIAASTLLVLTINAGDSAAPTYRDHLPALAMPGACVALLTGPLLFARTPALHSVGIAALSVIVALAASLTLLPTLTKLTRLNGQASAPASEVGRSEWPRIKLNFSRRACVTAVVLAICALPVIGMRLGLAEDHAGQSGTQVLPGNPLPDVLFIKSAQDLRDPAALIAINQVSHRLMEIPGVRKVESAAWPGGVPWTDASLSSAAGRLADQLGQQAGSFVPAVTAIKQIKTVIDQMSGAIDQVENTVNVSLAGAHQVQEYLNPVLSAARNLKNKTAELSGYLDTVRNWVVSVTNCPNDALCSAMRKVIEPYDKIVAGMDQLSKGADRISTISDQTMNSLNQIPHLVTQMRLALEQVHGFVPRLESTIQEIMPQIAQASAMLKNLSADFADTGEGGFHLSMKELASPSYQHVRESMFSSDGTVTRLFVYSDRKQLDLGAAARAQQITIAASKAMKYGSLVDSQITLDGAVQVAVATRAALTHDIVLLAVALVAVVGLISMWSGAAGGLAVGLGVLAAYLAALGISVGLWQHALDRELQASVPLVSFAILASCGVPCLVAGLKTAYVATETKAVATVSVRRAVAPLTALGIIFGFGTGLAGLVPVSEGSFSALSQVGTVFVLGLGALTTAQRAWGPLTMPKQPLPHRLPPHW</sequence>
<feature type="transmembrane region" description="Helical" evidence="7">
    <location>
        <begin position="213"/>
        <end position="232"/>
    </location>
</feature>
<evidence type="ECO:0000256" key="4">
    <source>
        <dbReference type="ARBA" id="ARBA00022692"/>
    </source>
</evidence>
<dbReference type="InterPro" id="IPR004869">
    <property type="entry name" value="MMPL_dom"/>
</dbReference>
<feature type="transmembrane region" description="Helical" evidence="7">
    <location>
        <begin position="244"/>
        <end position="268"/>
    </location>
</feature>
<dbReference type="Proteomes" id="UP000258522">
    <property type="component" value="Unassembled WGS sequence"/>
</dbReference>
<comment type="subcellular location">
    <subcellularLocation>
        <location evidence="1">Cell membrane</location>
        <topology evidence="1">Multi-pass membrane protein</topology>
    </subcellularLocation>
</comment>
<dbReference type="InterPro" id="IPR050545">
    <property type="entry name" value="Mycobact_MmpL"/>
</dbReference>
<keyword evidence="6 7" id="KW-0472">Membrane</keyword>
<feature type="transmembrane region" description="Helical" evidence="7">
    <location>
        <begin position="280"/>
        <end position="299"/>
    </location>
</feature>
<reference evidence="9 10" key="1">
    <citation type="submission" date="2018-07" db="EMBL/GenBank/DDBJ databases">
        <title>Whole genome sequence of Mycobacterium uberis.</title>
        <authorList>
            <person name="Benjak A."/>
        </authorList>
    </citation>
    <scope>NUCLEOTIDE SEQUENCE [LARGE SCALE GENOMIC DNA]</scope>
    <source>
        <strain evidence="9 10">Jura</strain>
    </source>
</reference>
<dbReference type="RefSeq" id="WP_116539022.1">
    <property type="nucleotide sequence ID" value="NZ_QAYL01000001.1"/>
</dbReference>
<dbReference type="AlphaFoldDB" id="A0A3E1HLK8"/>
<keyword evidence="4 7" id="KW-0812">Transmembrane</keyword>
<feature type="transmembrane region" description="Helical" evidence="7">
    <location>
        <begin position="182"/>
        <end position="201"/>
    </location>
</feature>
<evidence type="ECO:0000256" key="2">
    <source>
        <dbReference type="ARBA" id="ARBA00010157"/>
    </source>
</evidence>
<protein>
    <submittedName>
        <fullName evidence="9">MMPL family transporter</fullName>
    </submittedName>
</protein>
<keyword evidence="5 7" id="KW-1133">Transmembrane helix</keyword>
<feature type="domain" description="Membrane transport protein MMPL" evidence="8">
    <location>
        <begin position="46"/>
        <end position="357"/>
    </location>
</feature>
<proteinExistence type="inferred from homology"/>
<feature type="domain" description="Membrane transport protein MMPL" evidence="8">
    <location>
        <begin position="578"/>
        <end position="879"/>
    </location>
</feature>
<feature type="transmembrane region" description="Helical" evidence="7">
    <location>
        <begin position="362"/>
        <end position="383"/>
    </location>
</feature>
<dbReference type="PANTHER" id="PTHR33406">
    <property type="entry name" value="MEMBRANE PROTEIN MJ1562-RELATED"/>
    <property type="match status" value="1"/>
</dbReference>
<feature type="transmembrane region" description="Helical" evidence="7">
    <location>
        <begin position="12"/>
        <end position="32"/>
    </location>
</feature>